<keyword evidence="7" id="KW-1185">Reference proteome</keyword>
<keyword evidence="3" id="KW-0472">Membrane</keyword>
<dbReference type="GO" id="GO:0000149">
    <property type="term" value="F:SNARE binding"/>
    <property type="evidence" value="ECO:0007669"/>
    <property type="project" value="TreeGrafter"/>
</dbReference>
<dbReference type="Pfam" id="PF05739">
    <property type="entry name" value="SNARE"/>
    <property type="match status" value="1"/>
</dbReference>
<comment type="similarity">
    <text evidence="1">Belongs to the syntaxin family.</text>
</comment>
<reference evidence="6" key="2">
    <citation type="submission" date="2020-12" db="EMBL/GenBank/DDBJ databases">
        <title>New Spironucleus salmonicida genome in near-complete chromosomes.</title>
        <authorList>
            <person name="Xu F."/>
            <person name="Kurt Z."/>
            <person name="Jimenez-Gonzalez A."/>
            <person name="Astvaldsson A."/>
            <person name="Andersson J.O."/>
            <person name="Svard S.G."/>
        </authorList>
    </citation>
    <scope>NUCLEOTIDE SEQUENCE</scope>
    <source>
        <strain evidence="6">ATCC 50377</strain>
    </source>
</reference>
<organism evidence="5">
    <name type="scientific">Spironucleus salmonicida</name>
    <dbReference type="NCBI Taxonomy" id="348837"/>
    <lineage>
        <taxon>Eukaryota</taxon>
        <taxon>Metamonada</taxon>
        <taxon>Diplomonadida</taxon>
        <taxon>Hexamitidae</taxon>
        <taxon>Hexamitinae</taxon>
        <taxon>Spironucleus</taxon>
    </lineage>
</organism>
<dbReference type="GO" id="GO:0031201">
    <property type="term" value="C:SNARE complex"/>
    <property type="evidence" value="ECO:0007669"/>
    <property type="project" value="TreeGrafter"/>
</dbReference>
<evidence type="ECO:0000256" key="1">
    <source>
        <dbReference type="ARBA" id="ARBA00009063"/>
    </source>
</evidence>
<dbReference type="GO" id="GO:0048278">
    <property type="term" value="P:vesicle docking"/>
    <property type="evidence" value="ECO:0007669"/>
    <property type="project" value="TreeGrafter"/>
</dbReference>
<protein>
    <submittedName>
        <fullName evidence="5">SNARE domain-containing protein</fullName>
    </submittedName>
    <submittedName>
        <fullName evidence="6">SNARE protein</fullName>
    </submittedName>
</protein>
<feature type="domain" description="T-SNARE coiled-coil homology" evidence="4">
    <location>
        <begin position="152"/>
        <end position="214"/>
    </location>
</feature>
<dbReference type="SMART" id="SM00397">
    <property type="entry name" value="t_SNARE"/>
    <property type="match status" value="1"/>
</dbReference>
<dbReference type="InterPro" id="IPR000727">
    <property type="entry name" value="T_SNARE_dom"/>
</dbReference>
<dbReference type="Proteomes" id="UP000018208">
    <property type="component" value="Unassembled WGS sequence"/>
</dbReference>
<dbReference type="SUPFAM" id="SSF47661">
    <property type="entry name" value="t-snare proteins"/>
    <property type="match status" value="1"/>
</dbReference>
<evidence type="ECO:0000259" key="4">
    <source>
        <dbReference type="PROSITE" id="PS50192"/>
    </source>
</evidence>
<keyword evidence="3" id="KW-1133">Transmembrane helix</keyword>
<evidence type="ECO:0000313" key="7">
    <source>
        <dbReference type="Proteomes" id="UP000018208"/>
    </source>
</evidence>
<gene>
    <name evidence="5" type="ORF">SS50377_12495</name>
    <name evidence="6" type="ORF">SS50377_26998</name>
</gene>
<dbReference type="GO" id="GO:0012505">
    <property type="term" value="C:endomembrane system"/>
    <property type="evidence" value="ECO:0007669"/>
    <property type="project" value="TreeGrafter"/>
</dbReference>
<reference evidence="5 6" key="1">
    <citation type="journal article" date="2014" name="PLoS Genet.">
        <title>The Genome of Spironucleus salmonicida Highlights a Fish Pathogen Adapted to Fluctuating Environments.</title>
        <authorList>
            <person name="Xu F."/>
            <person name="Jerlstrom-Hultqvist J."/>
            <person name="Einarsson E."/>
            <person name="Astvaldsson A."/>
            <person name="Svard S.G."/>
            <person name="Andersson J.O."/>
        </authorList>
    </citation>
    <scope>NUCLEOTIDE SEQUENCE</scope>
    <source>
        <strain evidence="6">ATCC 50377</strain>
    </source>
</reference>
<proteinExistence type="inferred from homology"/>
<keyword evidence="2" id="KW-0175">Coiled coil</keyword>
<feature type="coiled-coil region" evidence="2">
    <location>
        <begin position="152"/>
        <end position="182"/>
    </location>
</feature>
<evidence type="ECO:0000313" key="6">
    <source>
        <dbReference type="EMBL" id="KAH0570712.1"/>
    </source>
</evidence>
<dbReference type="GO" id="GO:0006886">
    <property type="term" value="P:intracellular protein transport"/>
    <property type="evidence" value="ECO:0007669"/>
    <property type="project" value="TreeGrafter"/>
</dbReference>
<evidence type="ECO:0000256" key="3">
    <source>
        <dbReference type="SAM" id="Phobius"/>
    </source>
</evidence>
<dbReference type="GO" id="GO:0005484">
    <property type="term" value="F:SNAP receptor activity"/>
    <property type="evidence" value="ECO:0007669"/>
    <property type="project" value="TreeGrafter"/>
</dbReference>
<dbReference type="VEuPathDB" id="GiardiaDB:SS50377_26998"/>
<dbReference type="InterPro" id="IPR010989">
    <property type="entry name" value="SNARE"/>
</dbReference>
<name>V6M2M4_9EUKA</name>
<dbReference type="OrthoDB" id="10035606at2759"/>
<keyword evidence="3" id="KW-0812">Transmembrane</keyword>
<dbReference type="EMBL" id="AUWU02000007">
    <property type="protein sequence ID" value="KAH0570712.1"/>
    <property type="molecule type" value="Genomic_DNA"/>
</dbReference>
<dbReference type="SUPFAM" id="SSF58038">
    <property type="entry name" value="SNARE fusion complex"/>
    <property type="match status" value="1"/>
</dbReference>
<dbReference type="EMBL" id="KI546040">
    <property type="protein sequence ID" value="EST47509.1"/>
    <property type="molecule type" value="Genomic_DNA"/>
</dbReference>
<dbReference type="PROSITE" id="PS50192">
    <property type="entry name" value="T_SNARE"/>
    <property type="match status" value="1"/>
</dbReference>
<dbReference type="InterPro" id="IPR045242">
    <property type="entry name" value="Syntaxin"/>
</dbReference>
<sequence>MDYDKFKDTGSTQQLPAEVQQLINETSSELGKTSQAASNIEKQYIKVSKQNNPEQLKIFKENVTKQLQSLNSVNIVGINTKIQQISAFSKSKGGENKAKIDQQAQRLQVQADQKRTLISNLSQKFRQIPVQEQLDSGDAEMGLNNFKMGVIQQEAEEQVDQIKNIHQDMNQINQMMKQMSNQVYKGGETINLISDNVEEADKKVEKGVKNLITAKKTQKSKNKWLFIGLGVVAALVVILLLIFLI</sequence>
<accession>V6M2M4</accession>
<dbReference type="PANTHER" id="PTHR19957">
    <property type="entry name" value="SYNTAXIN"/>
    <property type="match status" value="1"/>
</dbReference>
<dbReference type="AlphaFoldDB" id="V6M2M4"/>
<evidence type="ECO:0000256" key="2">
    <source>
        <dbReference type="SAM" id="Coils"/>
    </source>
</evidence>
<feature type="transmembrane region" description="Helical" evidence="3">
    <location>
        <begin position="224"/>
        <end position="244"/>
    </location>
</feature>
<dbReference type="GO" id="GO:0006906">
    <property type="term" value="P:vesicle fusion"/>
    <property type="evidence" value="ECO:0007669"/>
    <property type="project" value="TreeGrafter"/>
</dbReference>
<dbReference type="Gene3D" id="1.20.5.110">
    <property type="match status" value="1"/>
</dbReference>
<evidence type="ECO:0000313" key="5">
    <source>
        <dbReference type="EMBL" id="EST47509.1"/>
    </source>
</evidence>